<keyword evidence="2" id="KW-0472">Membrane</keyword>
<organism evidence="3 4">
    <name type="scientific">Micromonospora maris</name>
    <dbReference type="NCBI Taxonomy" id="1003110"/>
    <lineage>
        <taxon>Bacteria</taxon>
        <taxon>Bacillati</taxon>
        <taxon>Actinomycetota</taxon>
        <taxon>Actinomycetes</taxon>
        <taxon>Micromonosporales</taxon>
        <taxon>Micromonosporaceae</taxon>
        <taxon>Micromonospora</taxon>
    </lineage>
</organism>
<keyword evidence="2" id="KW-0812">Transmembrane</keyword>
<sequence>MDGQQLREALRDEMASVSSPPPLDTQTMLGSARRARNRRRTVRACVGSAAAVVAVGFFGTFAVPGAGGWSPAMIGAPSSEDDTASPWPTGPDGLPQQDRTARAGTRYDRGAELLDQLRAVVPAGYTVPESPEVPSHQAQYEQSIDEVDVWSYSSEVTLAKGEWTGRVMVEVHTAGNQLSTEPCKLARQFWGMQGDCEVVTVAAAQVGVVVNPGDDDRFDQWAAYRHPDGVVVFVAQATNHDSTLQSRPELPFSVPQLASLATNKRFHLQ</sequence>
<feature type="region of interest" description="Disordered" evidence="1">
    <location>
        <begin position="1"/>
        <end position="36"/>
    </location>
</feature>
<keyword evidence="4" id="KW-1185">Reference proteome</keyword>
<protein>
    <submittedName>
        <fullName evidence="3">Uncharacterized protein</fullName>
    </submittedName>
</protein>
<accession>A0A9X0I6H5</accession>
<proteinExistence type="predicted"/>
<dbReference type="EMBL" id="LMWI01000001">
    <property type="protein sequence ID" value="KUJ47960.1"/>
    <property type="molecule type" value="Genomic_DNA"/>
</dbReference>
<feature type="region of interest" description="Disordered" evidence="1">
    <location>
        <begin position="74"/>
        <end position="102"/>
    </location>
</feature>
<feature type="transmembrane region" description="Helical" evidence="2">
    <location>
        <begin position="41"/>
        <end position="63"/>
    </location>
</feature>
<evidence type="ECO:0000313" key="4">
    <source>
        <dbReference type="Proteomes" id="UP000053246"/>
    </source>
</evidence>
<evidence type="ECO:0000256" key="1">
    <source>
        <dbReference type="SAM" id="MobiDB-lite"/>
    </source>
</evidence>
<gene>
    <name evidence="3" type="ORF">ADL17_02390</name>
</gene>
<name>A0A9X0I6H5_9ACTN</name>
<dbReference type="OMA" id="IMQENEY"/>
<reference evidence="3 4" key="1">
    <citation type="submission" date="2015-10" db="EMBL/GenBank/DDBJ databases">
        <authorList>
            <person name="Ju K.-S."/>
            <person name="Doroghazi J.R."/>
            <person name="Metcalf W.W."/>
        </authorList>
    </citation>
    <scope>NUCLEOTIDE SEQUENCE [LARGE SCALE GENOMIC DNA]</scope>
    <source>
        <strain evidence="3 4">NRRL B-24793</strain>
    </source>
</reference>
<comment type="caution">
    <text evidence="3">The sequence shown here is derived from an EMBL/GenBank/DDBJ whole genome shotgun (WGS) entry which is preliminary data.</text>
</comment>
<keyword evidence="2" id="KW-1133">Transmembrane helix</keyword>
<evidence type="ECO:0000313" key="3">
    <source>
        <dbReference type="EMBL" id="KUJ47960.1"/>
    </source>
</evidence>
<dbReference type="Proteomes" id="UP000053246">
    <property type="component" value="Unassembled WGS sequence"/>
</dbReference>
<dbReference type="AlphaFoldDB" id="A0A9X0I6H5"/>
<dbReference type="RefSeq" id="WP_013731179.1">
    <property type="nucleotide sequence ID" value="NZ_LMWI01000001.1"/>
</dbReference>
<evidence type="ECO:0000256" key="2">
    <source>
        <dbReference type="SAM" id="Phobius"/>
    </source>
</evidence>